<protein>
    <submittedName>
        <fullName evidence="1">Uncharacterized protein</fullName>
    </submittedName>
</protein>
<keyword evidence="2" id="KW-1185">Reference proteome</keyword>
<dbReference type="AlphaFoldDB" id="A0A6M5YIJ1"/>
<accession>A0A6M5YIJ1</accession>
<organism evidence="1 2">
    <name type="scientific">Frigoriglobus tundricola</name>
    <dbReference type="NCBI Taxonomy" id="2774151"/>
    <lineage>
        <taxon>Bacteria</taxon>
        <taxon>Pseudomonadati</taxon>
        <taxon>Planctomycetota</taxon>
        <taxon>Planctomycetia</taxon>
        <taxon>Gemmatales</taxon>
        <taxon>Gemmataceae</taxon>
        <taxon>Frigoriglobus</taxon>
    </lineage>
</organism>
<dbReference type="EMBL" id="CP053452">
    <property type="protein sequence ID" value="QJW93867.1"/>
    <property type="molecule type" value="Genomic_DNA"/>
</dbReference>
<name>A0A6M5YIJ1_9BACT</name>
<dbReference type="KEGG" id="ftj:FTUN_1381"/>
<dbReference type="RefSeq" id="WP_171469982.1">
    <property type="nucleotide sequence ID" value="NZ_CP053452.2"/>
</dbReference>
<reference evidence="2" key="1">
    <citation type="submission" date="2020-05" db="EMBL/GenBank/DDBJ databases">
        <title>Frigoriglobus tundricola gen. nov., sp. nov., a psychrotolerant cellulolytic planctomycete of the family Gemmataceae with two divergent copies of 16S rRNA gene.</title>
        <authorList>
            <person name="Kulichevskaya I.S."/>
            <person name="Ivanova A.A."/>
            <person name="Naumoff D.G."/>
            <person name="Beletsky A.V."/>
            <person name="Rijpstra W.I.C."/>
            <person name="Sinninghe Damste J.S."/>
            <person name="Mardanov A.V."/>
            <person name="Ravin N.V."/>
            <person name="Dedysh S.N."/>
        </authorList>
    </citation>
    <scope>NUCLEOTIDE SEQUENCE [LARGE SCALE GENOMIC DNA]</scope>
    <source>
        <strain evidence="2">PL17</strain>
    </source>
</reference>
<dbReference type="Proteomes" id="UP000503447">
    <property type="component" value="Chromosome"/>
</dbReference>
<sequence length="56" mass="6154">MSPEKPPVHPTVVDVLGPEYAPHTAEVHIDAEAASVADFSDKESLVREEELSKRLE</sequence>
<evidence type="ECO:0000313" key="2">
    <source>
        <dbReference type="Proteomes" id="UP000503447"/>
    </source>
</evidence>
<gene>
    <name evidence="1" type="ORF">FTUN_1381</name>
</gene>
<proteinExistence type="predicted"/>
<evidence type="ECO:0000313" key="1">
    <source>
        <dbReference type="EMBL" id="QJW93867.1"/>
    </source>
</evidence>